<organism evidence="1 2">
    <name type="scientific">Aromatoleum petrolei</name>
    <dbReference type="NCBI Taxonomy" id="76116"/>
    <lineage>
        <taxon>Bacteria</taxon>
        <taxon>Pseudomonadati</taxon>
        <taxon>Pseudomonadota</taxon>
        <taxon>Betaproteobacteria</taxon>
        <taxon>Rhodocyclales</taxon>
        <taxon>Rhodocyclaceae</taxon>
        <taxon>Aromatoleum</taxon>
    </lineage>
</organism>
<proteinExistence type="predicted"/>
<keyword evidence="2" id="KW-1185">Reference proteome</keyword>
<dbReference type="Proteomes" id="UP000652074">
    <property type="component" value="Unassembled WGS sequence"/>
</dbReference>
<evidence type="ECO:0000313" key="1">
    <source>
        <dbReference type="EMBL" id="NMF89845.1"/>
    </source>
</evidence>
<evidence type="ECO:0000313" key="2">
    <source>
        <dbReference type="Proteomes" id="UP000652074"/>
    </source>
</evidence>
<sequence length="242" mass="26218">MTAPVRYRRIGLFAAFAPAVDTIADPAPRLIALCGGFTPVYVLTRRRARSLANSLGWRLNLCFCDRKMIDRHMQYSDHAPFAMTNWRAAAIVSAARRWRFAGTLLLALPAAAAHAGAPAGAPVGWICWYGKGTTVSCRLEAQDALAPAVANPPSAEPDVGALLSQGKRPLPQIARTILREPAQLEGKTISIPLFTESHDMDFVQELAEAVMCGTRRLCRVRFLRSPSDIALALDAADDPAVN</sequence>
<dbReference type="EMBL" id="WTVR01000030">
    <property type="protein sequence ID" value="NMF89845.1"/>
    <property type="molecule type" value="Genomic_DNA"/>
</dbReference>
<reference evidence="1 2" key="1">
    <citation type="submission" date="2019-12" db="EMBL/GenBank/DDBJ databases">
        <title>Comparative genomics gives insights into the taxonomy of the Azoarcus-Aromatoleum group and reveals separate origins of nif in the plant-associated Azoarcus and non-plant-associated Aromatoleum sub-groups.</title>
        <authorList>
            <person name="Lafos M."/>
            <person name="Maluk M."/>
            <person name="Batista M."/>
            <person name="Junghare M."/>
            <person name="Carmona M."/>
            <person name="Faoro H."/>
            <person name="Cruz L.M."/>
            <person name="Battistoni F."/>
            <person name="De Souza E."/>
            <person name="Pedrosa F."/>
            <person name="Chen W.-M."/>
            <person name="Poole P.S."/>
            <person name="Dixon R.A."/>
            <person name="James E.K."/>
        </authorList>
    </citation>
    <scope>NUCLEOTIDE SEQUENCE [LARGE SCALE GENOMIC DNA]</scope>
    <source>
        <strain evidence="1 2">ToN1</strain>
    </source>
</reference>
<gene>
    <name evidence="1" type="ORF">GPA26_15345</name>
</gene>
<protein>
    <submittedName>
        <fullName evidence="1">Uncharacterized protein</fullName>
    </submittedName>
</protein>
<name>A0ABX1MRL7_9RHOO</name>
<accession>A0ABX1MRL7</accession>
<comment type="caution">
    <text evidence="1">The sequence shown here is derived from an EMBL/GenBank/DDBJ whole genome shotgun (WGS) entry which is preliminary data.</text>
</comment>
<dbReference type="RefSeq" id="WP_169207203.1">
    <property type="nucleotide sequence ID" value="NZ_CP059560.1"/>
</dbReference>